<dbReference type="Pfam" id="PF20248">
    <property type="entry name" value="DUF6603"/>
    <property type="match status" value="1"/>
</dbReference>
<name>A0ABR3G714_9PEZI</name>
<evidence type="ECO:0000313" key="4">
    <source>
        <dbReference type="Proteomes" id="UP001447188"/>
    </source>
</evidence>
<feature type="region of interest" description="Disordered" evidence="1">
    <location>
        <begin position="758"/>
        <end position="803"/>
    </location>
</feature>
<accession>A0ABR3G714</accession>
<dbReference type="EMBL" id="JBBBZM010000215">
    <property type="protein sequence ID" value="KAL0631746.1"/>
    <property type="molecule type" value="Genomic_DNA"/>
</dbReference>
<feature type="domain" description="DUF6603" evidence="2">
    <location>
        <begin position="803"/>
        <end position="1320"/>
    </location>
</feature>
<dbReference type="Proteomes" id="UP001447188">
    <property type="component" value="Unassembled WGS sequence"/>
</dbReference>
<gene>
    <name evidence="3" type="ORF">Q9L58_009375</name>
</gene>
<sequence>MVGIDPSPGFGFGNELLSLSDPVQKFVNLLRDGQKGQTPTVLSELNLSKLKNWFKWLQTCANVTSLSPLTDAGKIQGFKLELTPSQTKLHFTTIKFTFALDSDALSSTDDPFGLPGDAKTLILGLDPTSTPSMTLAEVMSFAGLPINNHSLLRIWQSDQNPLNNIKLNLDLDAGHRNAIWFEPKNSSKTVVRLQFTLPVRTINDFFNKYLSGFNVPKAHLIVKKTLGDMRLHPDDNRYCIQSAVTLVADVKLGPIEFSIAATFHSGSFDIDLVPMSDTFDKACDWLTSTCTDEFQFFKPVLDTVKKILEVTKFEMPRISLTFSTGSFKPVYLRLDFKMTHWDVDFLFSYRWHKGVGGKLKAELWPKSTFISKDQIFHPAWERYLVPLVPKSDPLSPAKLFKGDNNLDSFNNSLGNDISHLVLEVDKNAVSLYGRLNLTSVKHNGLSFDSVTFSGQYKFAAPKDFSASFTVCLSLETKPGEAPAYITGTVERDKAWTLSASINDLPVSALGKFLEASPDDDVMIFLGRVQIVFLNISYTFPGDFKSSGALRLGDLELGLEFNHSKTEWSFKTTLSTTKAKSTIGSILKSIVGSEIDLPPFVGNITVGSSGDKTSGEVITLNCFKNSTTGGVHFNVFVQIGDLKFTFRQYRIIKQLKRVITVSAKLPSFTLPIIGPVEQPFGELLYMWVDTGDASQKGLTEADVDIINHELGKSDHLLFKKTKGKTKGDTVISKGSHFVFLDKGTGTVTIDYVFKKPAKKTKSGGAAEPSKIKQAGDKALKSKTTETPDETSDAGPEETRMTPFKKSIGPLSISNIALEYKGSTLAIYVDAELLMGSVGVSLQDLSVKVDLGGANLQSLEFDNITVSMGGLAVSVDQDPITIAGRFQSTGERNGEESYGGGLIVGCDPYRFAAAGIYSKSDSESFKSAFVFGKLEGPLATFGFAEITAITGGFGYNMKLEPPGIADIYKFPFLMEIEKDPQNALDSLTKTEYFKCSKDSYWVAAGIKMKAFQALTIDAVVVVQWNPYITLGIYALAVFQVPKISSKKFVCMELGISAVAHFDSGILKLEGQLTQNSYILHTDCHVTGGFAIYYWFPAANKELAHPELDGDWVVTVGGYHPKFQPPAHYPKAPPRLGISWKVSNRISITGEAYFAITPKVCMAGVRLNATYSAGPLKAYFNAQADFLINFDPFYFTAEISVSVGVSYSIDCWLVSTVISVDIEASLYLEGPPFSGRLYVDFYIVSFTIPFGPGPDKVEPLNLKEFYKLVSQSDKVLEDENKHVLRCESGMIGGGPLPKSENPNKLDKPADEEWKVRAGSFSFQIVCHFPINSAEISSAEIDPNQQTITHDEKIYAQPMKLTTSLSSKMTVVFTCPEVPLSKWQIDEVVKKVPRALWGKCKLFPATCLSQRDIMLTFLDVDTHVRKNEQSLLKTDDVSISHIMGIIISAPFSHISKKTIPTYKPADQKPRNVFTEPKYFPIRNEANTCWGPGDPEEGQRQWDVVSKRWKKELESDTTEGRGKAQETVKEWCQAFSWTSELTGWAPKRLTEHFGNLYPAPPMMSGGVLRESMLRRHTL</sequence>
<reference evidence="3 4" key="1">
    <citation type="submission" date="2024-02" db="EMBL/GenBank/DDBJ databases">
        <title>Discinaceae phylogenomics.</title>
        <authorList>
            <person name="Dirks A.C."/>
            <person name="James T.Y."/>
        </authorList>
    </citation>
    <scope>NUCLEOTIDE SEQUENCE [LARGE SCALE GENOMIC DNA]</scope>
    <source>
        <strain evidence="3 4">ACD0624</strain>
    </source>
</reference>
<evidence type="ECO:0000259" key="2">
    <source>
        <dbReference type="Pfam" id="PF20248"/>
    </source>
</evidence>
<evidence type="ECO:0000313" key="3">
    <source>
        <dbReference type="EMBL" id="KAL0631746.1"/>
    </source>
</evidence>
<organism evidence="3 4">
    <name type="scientific">Discina gigas</name>
    <dbReference type="NCBI Taxonomy" id="1032678"/>
    <lineage>
        <taxon>Eukaryota</taxon>
        <taxon>Fungi</taxon>
        <taxon>Dikarya</taxon>
        <taxon>Ascomycota</taxon>
        <taxon>Pezizomycotina</taxon>
        <taxon>Pezizomycetes</taxon>
        <taxon>Pezizales</taxon>
        <taxon>Discinaceae</taxon>
        <taxon>Discina</taxon>
    </lineage>
</organism>
<evidence type="ECO:0000256" key="1">
    <source>
        <dbReference type="SAM" id="MobiDB-lite"/>
    </source>
</evidence>
<feature type="compositionally biased region" description="Basic and acidic residues" evidence="1">
    <location>
        <begin position="768"/>
        <end position="784"/>
    </location>
</feature>
<proteinExistence type="predicted"/>
<dbReference type="InterPro" id="IPR046538">
    <property type="entry name" value="DUF6603"/>
</dbReference>
<comment type="caution">
    <text evidence="3">The sequence shown here is derived from an EMBL/GenBank/DDBJ whole genome shotgun (WGS) entry which is preliminary data.</text>
</comment>
<protein>
    <recommendedName>
        <fullName evidence="2">DUF6603 domain-containing protein</fullName>
    </recommendedName>
</protein>
<feature type="compositionally biased region" description="Acidic residues" evidence="1">
    <location>
        <begin position="785"/>
        <end position="794"/>
    </location>
</feature>
<keyword evidence="4" id="KW-1185">Reference proteome</keyword>